<gene>
    <name evidence="3" type="ORF">JK634_12090</name>
</gene>
<evidence type="ECO:0000313" key="4">
    <source>
        <dbReference type="Proteomes" id="UP000623681"/>
    </source>
</evidence>
<evidence type="ECO:0000259" key="2">
    <source>
        <dbReference type="Pfam" id="PF17863"/>
    </source>
</evidence>
<dbReference type="PANTHER" id="PTHR42759">
    <property type="entry name" value="MOXR FAMILY PROTEIN"/>
    <property type="match status" value="1"/>
</dbReference>
<sequence>MNYSYVTKIKSNLNKVILGKEKEINDLLKGVISGGHILIEDLPGLGKTTLVKALAKSLDLNFSRIQCTPDLLPSDILGVSIYNQHTGEFEFRKGPIFSHILLADELNRTSPKTQSALLEAMEEKQITEWRNSYKLESPFIVIATQNPLEYISTSILPQAQLDRFSIRISLGYPTEESEEEILKMQNNLNPLDEARKVINKSQFFEIIKEVDSISIHEEIIKYIVAIANKTREDNRLLLGVSTRAALTLQKIAKASAYLNEREFVIPEDIKENIFLVFNHRVIPSYSGRNKEEYINEIMKDILNSVAIPKVI</sequence>
<dbReference type="EMBL" id="JAESWA010000022">
    <property type="protein sequence ID" value="MBL4932553.1"/>
    <property type="molecule type" value="Genomic_DNA"/>
</dbReference>
<dbReference type="PIRSF" id="PIRSF002849">
    <property type="entry name" value="AAA_ATPase_chaperone_MoxR_prd"/>
    <property type="match status" value="1"/>
</dbReference>
<dbReference type="Gene3D" id="1.10.8.80">
    <property type="entry name" value="Magnesium chelatase subunit I, C-Terminal domain"/>
    <property type="match status" value="1"/>
</dbReference>
<comment type="caution">
    <text evidence="3">The sequence shown here is derived from an EMBL/GenBank/DDBJ whole genome shotgun (WGS) entry which is preliminary data.</text>
</comment>
<dbReference type="GO" id="GO:0016887">
    <property type="term" value="F:ATP hydrolysis activity"/>
    <property type="evidence" value="ECO:0007669"/>
    <property type="project" value="InterPro"/>
</dbReference>
<protein>
    <submittedName>
        <fullName evidence="3">MoxR family ATPase</fullName>
    </submittedName>
</protein>
<dbReference type="InterPro" id="IPR041628">
    <property type="entry name" value="ChlI/MoxR_AAA_lid"/>
</dbReference>
<dbReference type="RefSeq" id="WP_202767899.1">
    <property type="nucleotide sequence ID" value="NZ_JAESWA010000022.1"/>
</dbReference>
<dbReference type="InterPro" id="IPR050764">
    <property type="entry name" value="CbbQ/NirQ/NorQ/GpvN"/>
</dbReference>
<dbReference type="Pfam" id="PF17863">
    <property type="entry name" value="AAA_lid_2"/>
    <property type="match status" value="1"/>
</dbReference>
<accession>A0A937FI74</accession>
<reference evidence="3" key="1">
    <citation type="submission" date="2021-01" db="EMBL/GenBank/DDBJ databases">
        <title>Genome public.</title>
        <authorList>
            <person name="Liu C."/>
            <person name="Sun Q."/>
        </authorList>
    </citation>
    <scope>NUCLEOTIDE SEQUENCE</scope>
    <source>
        <strain evidence="3">YIM B02565</strain>
    </source>
</reference>
<dbReference type="InterPro" id="IPR011703">
    <property type="entry name" value="ATPase_AAA-3"/>
</dbReference>
<evidence type="ECO:0000313" key="3">
    <source>
        <dbReference type="EMBL" id="MBL4932553.1"/>
    </source>
</evidence>
<keyword evidence="4" id="KW-1185">Reference proteome</keyword>
<dbReference type="PANTHER" id="PTHR42759:SF5">
    <property type="entry name" value="METHANOL DEHYDROGENASE REGULATOR"/>
    <property type="match status" value="1"/>
</dbReference>
<dbReference type="CDD" id="cd00009">
    <property type="entry name" value="AAA"/>
    <property type="match status" value="1"/>
</dbReference>
<dbReference type="InterPro" id="IPR027417">
    <property type="entry name" value="P-loop_NTPase"/>
</dbReference>
<organism evidence="3 4">
    <name type="scientific">Clostridium paridis</name>
    <dbReference type="NCBI Taxonomy" id="2803863"/>
    <lineage>
        <taxon>Bacteria</taxon>
        <taxon>Bacillati</taxon>
        <taxon>Bacillota</taxon>
        <taxon>Clostridia</taxon>
        <taxon>Eubacteriales</taxon>
        <taxon>Clostridiaceae</taxon>
        <taxon>Clostridium</taxon>
    </lineage>
</organism>
<dbReference type="Proteomes" id="UP000623681">
    <property type="component" value="Unassembled WGS sequence"/>
</dbReference>
<dbReference type="GO" id="GO:0005524">
    <property type="term" value="F:ATP binding"/>
    <property type="evidence" value="ECO:0007669"/>
    <property type="project" value="InterPro"/>
</dbReference>
<dbReference type="SUPFAM" id="SSF52540">
    <property type="entry name" value="P-loop containing nucleoside triphosphate hydrolases"/>
    <property type="match status" value="1"/>
</dbReference>
<proteinExistence type="predicted"/>
<dbReference type="Pfam" id="PF07726">
    <property type="entry name" value="AAA_3"/>
    <property type="match status" value="1"/>
</dbReference>
<dbReference type="Gene3D" id="3.40.50.300">
    <property type="entry name" value="P-loop containing nucleotide triphosphate hydrolases"/>
    <property type="match status" value="1"/>
</dbReference>
<feature type="domain" description="ATPase AAA-3" evidence="1">
    <location>
        <begin position="36"/>
        <end position="165"/>
    </location>
</feature>
<evidence type="ECO:0000259" key="1">
    <source>
        <dbReference type="Pfam" id="PF07726"/>
    </source>
</evidence>
<dbReference type="AlphaFoldDB" id="A0A937FI74"/>
<name>A0A937FI74_9CLOT</name>
<feature type="domain" description="ChlI/MoxR AAA lid" evidence="2">
    <location>
        <begin position="229"/>
        <end position="293"/>
    </location>
</feature>